<dbReference type="GO" id="GO:0005576">
    <property type="term" value="C:extracellular region"/>
    <property type="evidence" value="ECO:0007669"/>
    <property type="project" value="TreeGrafter"/>
</dbReference>
<dbReference type="InterPro" id="IPR038063">
    <property type="entry name" value="Transpep_catalytic_dom"/>
</dbReference>
<feature type="active site" description="Proton donor/acceptor" evidence="9">
    <location>
        <position position="247"/>
    </location>
</feature>
<keyword evidence="12" id="KW-0449">Lipoprotein</keyword>
<feature type="chain" id="PRO_5011546730" evidence="10">
    <location>
        <begin position="22"/>
        <end position="287"/>
    </location>
</feature>
<proteinExistence type="inferred from homology"/>
<keyword evidence="13" id="KW-1185">Reference proteome</keyword>
<evidence type="ECO:0000256" key="1">
    <source>
        <dbReference type="ARBA" id="ARBA00004752"/>
    </source>
</evidence>
<evidence type="ECO:0000256" key="9">
    <source>
        <dbReference type="PROSITE-ProRule" id="PRU01373"/>
    </source>
</evidence>
<gene>
    <name evidence="12" type="ORF">SAMN05192530_101843</name>
</gene>
<dbReference type="InterPro" id="IPR005490">
    <property type="entry name" value="LD_TPept_cat_dom"/>
</dbReference>
<evidence type="ECO:0000256" key="3">
    <source>
        <dbReference type="ARBA" id="ARBA00022676"/>
    </source>
</evidence>
<keyword evidence="7 9" id="KW-0573">Peptidoglycan synthesis</keyword>
<dbReference type="GO" id="GO:0008360">
    <property type="term" value="P:regulation of cell shape"/>
    <property type="evidence" value="ECO:0007669"/>
    <property type="project" value="UniProtKB-UniRule"/>
</dbReference>
<keyword evidence="10" id="KW-0732">Signal</keyword>
<organism evidence="12 13">
    <name type="scientific">Aureimonas jatrophae</name>
    <dbReference type="NCBI Taxonomy" id="1166073"/>
    <lineage>
        <taxon>Bacteria</taxon>
        <taxon>Pseudomonadati</taxon>
        <taxon>Pseudomonadota</taxon>
        <taxon>Alphaproteobacteria</taxon>
        <taxon>Hyphomicrobiales</taxon>
        <taxon>Aurantimonadaceae</taxon>
        <taxon>Aureimonas</taxon>
    </lineage>
</organism>
<dbReference type="EMBL" id="FNIT01000001">
    <property type="protein sequence ID" value="SDN70880.1"/>
    <property type="molecule type" value="Genomic_DNA"/>
</dbReference>
<accession>A0A1H0DL42</accession>
<dbReference type="SUPFAM" id="SSF141523">
    <property type="entry name" value="L,D-transpeptidase catalytic domain-like"/>
    <property type="match status" value="1"/>
</dbReference>
<dbReference type="GO" id="GO:0016757">
    <property type="term" value="F:glycosyltransferase activity"/>
    <property type="evidence" value="ECO:0007669"/>
    <property type="project" value="UniProtKB-KW"/>
</dbReference>
<dbReference type="FunFam" id="2.40.440.10:FF:000002">
    <property type="entry name" value="L,D-transpeptidase ErfK/SrfK"/>
    <property type="match status" value="1"/>
</dbReference>
<evidence type="ECO:0000256" key="4">
    <source>
        <dbReference type="ARBA" id="ARBA00022679"/>
    </source>
</evidence>
<keyword evidence="5" id="KW-0378">Hydrolase</keyword>
<evidence type="ECO:0000259" key="11">
    <source>
        <dbReference type="PROSITE" id="PS52029"/>
    </source>
</evidence>
<dbReference type="AlphaFoldDB" id="A0A1H0DL42"/>
<dbReference type="Gene3D" id="2.40.440.10">
    <property type="entry name" value="L,D-transpeptidase catalytic domain-like"/>
    <property type="match status" value="1"/>
</dbReference>
<protein>
    <submittedName>
        <fullName evidence="12">Lipoprotein-anchoring transpeptidase ErfK/SrfK</fullName>
    </submittedName>
</protein>
<dbReference type="CDD" id="cd16913">
    <property type="entry name" value="YkuD_like"/>
    <property type="match status" value="1"/>
</dbReference>
<keyword evidence="6 9" id="KW-0133">Cell shape</keyword>
<keyword evidence="3" id="KW-0328">Glycosyltransferase</keyword>
<evidence type="ECO:0000313" key="13">
    <source>
        <dbReference type="Proteomes" id="UP000198793"/>
    </source>
</evidence>
<keyword evidence="4" id="KW-0808">Transferase</keyword>
<dbReference type="Proteomes" id="UP000198793">
    <property type="component" value="Unassembled WGS sequence"/>
</dbReference>
<dbReference type="PANTHER" id="PTHR30582:SF24">
    <property type="entry name" value="L,D-TRANSPEPTIDASE ERFK_SRFK-RELATED"/>
    <property type="match status" value="1"/>
</dbReference>
<dbReference type="UniPathway" id="UPA00219"/>
<dbReference type="STRING" id="1166073.SAMN05192530_101843"/>
<dbReference type="GO" id="GO:0071972">
    <property type="term" value="F:peptidoglycan L,D-transpeptidase activity"/>
    <property type="evidence" value="ECO:0007669"/>
    <property type="project" value="TreeGrafter"/>
</dbReference>
<sequence length="287" mass="31090">MRRIAPLVLALLTALPAPTFARDRPPLSVPRDQAAEAVRQLSPGSGVVPGYARQSVARPYPAGTVVFRGSVPVGIVRDDTGTVEPLGSYREERRVMGVFGGPETARPARRAAATAPTLAAFAAPRGAVRQTRAPEMDPAFLPRTVRFERGYAPGTIVVDTRERFLYRVEAGGQARRYGVGVGKDGFGWRGTHAVTRKAEWPTWTPPAEMVARERLKGRILPARMEGGEANPLGARALYLGSTLYRIHGTNQPWTIGQAVSSGCIRMRNEDVIELYESVPVGARVVVL</sequence>
<comment type="similarity">
    <text evidence="2">Belongs to the YkuD family.</text>
</comment>
<reference evidence="12 13" key="1">
    <citation type="submission" date="2016-10" db="EMBL/GenBank/DDBJ databases">
        <authorList>
            <person name="de Groot N.N."/>
        </authorList>
    </citation>
    <scope>NUCLEOTIDE SEQUENCE [LARGE SCALE GENOMIC DNA]</scope>
    <source>
        <strain evidence="13">L7-484,KACC 16230,DSM 25025</strain>
    </source>
</reference>
<dbReference type="PANTHER" id="PTHR30582">
    <property type="entry name" value="L,D-TRANSPEPTIDASE"/>
    <property type="match status" value="1"/>
</dbReference>
<evidence type="ECO:0000256" key="2">
    <source>
        <dbReference type="ARBA" id="ARBA00005992"/>
    </source>
</evidence>
<dbReference type="GO" id="GO:0071555">
    <property type="term" value="P:cell wall organization"/>
    <property type="evidence" value="ECO:0007669"/>
    <property type="project" value="UniProtKB-UniRule"/>
</dbReference>
<evidence type="ECO:0000256" key="8">
    <source>
        <dbReference type="ARBA" id="ARBA00023316"/>
    </source>
</evidence>
<feature type="domain" description="L,D-TPase catalytic" evidence="11">
    <location>
        <begin position="154"/>
        <end position="287"/>
    </location>
</feature>
<name>A0A1H0DL42_9HYPH</name>
<dbReference type="OrthoDB" id="8402157at2"/>
<dbReference type="GO" id="GO:0018104">
    <property type="term" value="P:peptidoglycan-protein cross-linking"/>
    <property type="evidence" value="ECO:0007669"/>
    <property type="project" value="TreeGrafter"/>
</dbReference>
<evidence type="ECO:0000256" key="10">
    <source>
        <dbReference type="SAM" id="SignalP"/>
    </source>
</evidence>
<feature type="active site" description="Nucleophile" evidence="9">
    <location>
        <position position="263"/>
    </location>
</feature>
<dbReference type="InterPro" id="IPR050979">
    <property type="entry name" value="LD-transpeptidase"/>
</dbReference>
<feature type="signal peptide" evidence="10">
    <location>
        <begin position="1"/>
        <end position="21"/>
    </location>
</feature>
<evidence type="ECO:0000256" key="5">
    <source>
        <dbReference type="ARBA" id="ARBA00022801"/>
    </source>
</evidence>
<dbReference type="Pfam" id="PF03734">
    <property type="entry name" value="YkuD"/>
    <property type="match status" value="1"/>
</dbReference>
<comment type="pathway">
    <text evidence="1 9">Cell wall biogenesis; peptidoglycan biosynthesis.</text>
</comment>
<dbReference type="PROSITE" id="PS52029">
    <property type="entry name" value="LD_TPASE"/>
    <property type="match status" value="1"/>
</dbReference>
<evidence type="ECO:0000256" key="6">
    <source>
        <dbReference type="ARBA" id="ARBA00022960"/>
    </source>
</evidence>
<dbReference type="RefSeq" id="WP_090669177.1">
    <property type="nucleotide sequence ID" value="NZ_FNIT01000001.1"/>
</dbReference>
<evidence type="ECO:0000313" key="12">
    <source>
        <dbReference type="EMBL" id="SDN70880.1"/>
    </source>
</evidence>
<evidence type="ECO:0000256" key="7">
    <source>
        <dbReference type="ARBA" id="ARBA00022984"/>
    </source>
</evidence>
<keyword evidence="8 9" id="KW-0961">Cell wall biogenesis/degradation</keyword>